<dbReference type="InterPro" id="IPR017945">
    <property type="entry name" value="DHBP_synth_RibB-like_a/b_dom"/>
</dbReference>
<comment type="catalytic activity">
    <reaction evidence="13">
        <text>L-threonine + hydrogencarbonate + ATP = L-threonylcarbamoyladenylate + diphosphate + H2O</text>
        <dbReference type="Rhea" id="RHEA:36407"/>
        <dbReference type="ChEBI" id="CHEBI:15377"/>
        <dbReference type="ChEBI" id="CHEBI:17544"/>
        <dbReference type="ChEBI" id="CHEBI:30616"/>
        <dbReference type="ChEBI" id="CHEBI:33019"/>
        <dbReference type="ChEBI" id="CHEBI:57926"/>
        <dbReference type="ChEBI" id="CHEBI:73682"/>
        <dbReference type="EC" id="2.7.7.87"/>
    </reaction>
</comment>
<dbReference type="FunFam" id="3.90.870.10:FF:000007">
    <property type="entry name" value="YrdC N6-threonylcarbamoyltransferase domain containing"/>
    <property type="match status" value="1"/>
</dbReference>
<dbReference type="EC" id="2.7.7.87" evidence="5"/>
<evidence type="ECO:0000256" key="11">
    <source>
        <dbReference type="ARBA" id="ARBA00023128"/>
    </source>
</evidence>
<comment type="similarity">
    <text evidence="4">Belongs to the SUA5 family.</text>
</comment>
<dbReference type="Pfam" id="PF01300">
    <property type="entry name" value="Sua5_yciO_yrdC"/>
    <property type="match status" value="1"/>
</dbReference>
<dbReference type="SUPFAM" id="SSF56784">
    <property type="entry name" value="HAD-like"/>
    <property type="match status" value="1"/>
</dbReference>
<dbReference type="RefSeq" id="XP_014149767.1">
    <property type="nucleotide sequence ID" value="XM_014294292.1"/>
</dbReference>
<feature type="non-terminal residue" evidence="17">
    <location>
        <position position="502"/>
    </location>
</feature>
<dbReference type="InterPro" id="IPR006070">
    <property type="entry name" value="Sua5-like_dom"/>
</dbReference>
<dbReference type="AlphaFoldDB" id="A0A0L0FGG8"/>
<keyword evidence="12" id="KW-0472">Membrane</keyword>
<keyword evidence="7" id="KW-1003">Cell membrane</keyword>
<dbReference type="InterPro" id="IPR036412">
    <property type="entry name" value="HAD-like_sf"/>
</dbReference>
<dbReference type="Gene3D" id="3.90.870.10">
    <property type="entry name" value="DHBP synthase"/>
    <property type="match status" value="1"/>
</dbReference>
<evidence type="ECO:0000313" key="18">
    <source>
        <dbReference type="Proteomes" id="UP000054560"/>
    </source>
</evidence>
<dbReference type="STRING" id="667725.A0A0L0FGG8"/>
<dbReference type="NCBIfam" id="TIGR00057">
    <property type="entry name" value="L-threonylcarbamoyladenylate synthase"/>
    <property type="match status" value="1"/>
</dbReference>
<accession>A0A0L0FGG8</accession>
<protein>
    <recommendedName>
        <fullName evidence="6">Threonylcarbamoyl-AMP synthase</fullName>
        <ecNumber evidence="5">2.7.7.87</ecNumber>
    </recommendedName>
</protein>
<dbReference type="Proteomes" id="UP000054560">
    <property type="component" value="Unassembled WGS sequence"/>
</dbReference>
<dbReference type="Gene3D" id="1.10.720.60">
    <property type="match status" value="1"/>
</dbReference>
<evidence type="ECO:0000256" key="10">
    <source>
        <dbReference type="ARBA" id="ARBA00022946"/>
    </source>
</evidence>
<evidence type="ECO:0000256" key="5">
    <source>
        <dbReference type="ARBA" id="ARBA00012584"/>
    </source>
</evidence>
<evidence type="ECO:0000256" key="13">
    <source>
        <dbReference type="ARBA" id="ARBA00048366"/>
    </source>
</evidence>
<keyword evidence="18" id="KW-1185">Reference proteome</keyword>
<keyword evidence="11" id="KW-0496">Mitochondrion</keyword>
<evidence type="ECO:0000256" key="7">
    <source>
        <dbReference type="ARBA" id="ARBA00022475"/>
    </source>
</evidence>
<name>A0A0L0FGG8_9EUKA</name>
<dbReference type="OrthoDB" id="272500at2759"/>
<dbReference type="PANTHER" id="PTHR20371:SF1">
    <property type="entry name" value="ENOLASE-PHOSPHATASE E1"/>
    <property type="match status" value="1"/>
</dbReference>
<dbReference type="GO" id="GO:0003725">
    <property type="term" value="F:double-stranded RNA binding"/>
    <property type="evidence" value="ECO:0007669"/>
    <property type="project" value="InterPro"/>
</dbReference>
<evidence type="ECO:0000256" key="14">
    <source>
        <dbReference type="ARBA" id="ARBA00058524"/>
    </source>
</evidence>
<evidence type="ECO:0000256" key="15">
    <source>
        <dbReference type="ARBA" id="ARBA00063146"/>
    </source>
</evidence>
<evidence type="ECO:0000256" key="9">
    <source>
        <dbReference type="ARBA" id="ARBA00022679"/>
    </source>
</evidence>
<organism evidence="17 18">
    <name type="scientific">Sphaeroforma arctica JP610</name>
    <dbReference type="NCBI Taxonomy" id="667725"/>
    <lineage>
        <taxon>Eukaryota</taxon>
        <taxon>Ichthyosporea</taxon>
        <taxon>Ichthyophonida</taxon>
        <taxon>Sphaeroforma</taxon>
    </lineage>
</organism>
<dbReference type="GO" id="GO:0005886">
    <property type="term" value="C:plasma membrane"/>
    <property type="evidence" value="ECO:0007669"/>
    <property type="project" value="UniProtKB-SubCell"/>
</dbReference>
<comment type="subunit">
    <text evidence="15">Interacts with RSC1A1.</text>
</comment>
<dbReference type="GO" id="GO:0005739">
    <property type="term" value="C:mitochondrion"/>
    <property type="evidence" value="ECO:0007669"/>
    <property type="project" value="UniProtKB-SubCell"/>
</dbReference>
<dbReference type="GeneID" id="25912120"/>
<dbReference type="PANTHER" id="PTHR20371">
    <property type="entry name" value="ENOLASE-PHOSPHATASE E1"/>
    <property type="match status" value="1"/>
</dbReference>
<evidence type="ECO:0000256" key="3">
    <source>
        <dbReference type="ARBA" id="ARBA00004496"/>
    </source>
</evidence>
<proteinExistence type="inferred from homology"/>
<evidence type="ECO:0000256" key="12">
    <source>
        <dbReference type="ARBA" id="ARBA00023136"/>
    </source>
</evidence>
<evidence type="ECO:0000313" key="17">
    <source>
        <dbReference type="EMBL" id="KNC75865.1"/>
    </source>
</evidence>
<keyword evidence="10" id="KW-0809">Transit peptide</keyword>
<dbReference type="SUPFAM" id="SSF55821">
    <property type="entry name" value="YrdC/RibB"/>
    <property type="match status" value="1"/>
</dbReference>
<gene>
    <name evidence="17" type="ORF">SARC_11616</name>
</gene>
<keyword evidence="9" id="KW-0808">Transferase</keyword>
<evidence type="ECO:0000259" key="16">
    <source>
        <dbReference type="PROSITE" id="PS51163"/>
    </source>
</evidence>
<feature type="domain" description="YrdC-like" evidence="16">
    <location>
        <begin position="35"/>
        <end position="224"/>
    </location>
</feature>
<comment type="subcellular location">
    <subcellularLocation>
        <location evidence="2">Cell membrane</location>
        <topology evidence="2">Peripheral membrane protein</topology>
    </subcellularLocation>
    <subcellularLocation>
        <location evidence="3">Cytoplasm</location>
    </subcellularLocation>
    <subcellularLocation>
        <location evidence="1">Mitochondrion</location>
    </subcellularLocation>
</comment>
<dbReference type="GO" id="GO:0043874">
    <property type="term" value="F:acireductone synthase activity"/>
    <property type="evidence" value="ECO:0007669"/>
    <property type="project" value="TreeGrafter"/>
</dbReference>
<dbReference type="eggNOG" id="KOG2630">
    <property type="taxonomic scope" value="Eukaryota"/>
</dbReference>
<dbReference type="GO" id="GO:0061710">
    <property type="term" value="F:L-threonylcarbamoyladenylate synthase"/>
    <property type="evidence" value="ECO:0007669"/>
    <property type="project" value="UniProtKB-EC"/>
</dbReference>
<dbReference type="GO" id="GO:0019509">
    <property type="term" value="P:L-methionine salvage from methylthioadenosine"/>
    <property type="evidence" value="ECO:0007669"/>
    <property type="project" value="TreeGrafter"/>
</dbReference>
<keyword evidence="8" id="KW-0963">Cytoplasm</keyword>
<evidence type="ECO:0000256" key="8">
    <source>
        <dbReference type="ARBA" id="ARBA00022490"/>
    </source>
</evidence>
<dbReference type="PROSITE" id="PS51163">
    <property type="entry name" value="YRDC"/>
    <property type="match status" value="1"/>
</dbReference>
<evidence type="ECO:0000256" key="6">
    <source>
        <dbReference type="ARBA" id="ARBA00015492"/>
    </source>
</evidence>
<reference evidence="17 18" key="1">
    <citation type="submission" date="2011-02" db="EMBL/GenBank/DDBJ databases">
        <title>The Genome Sequence of Sphaeroforma arctica JP610.</title>
        <authorList>
            <consortium name="The Broad Institute Genome Sequencing Platform"/>
            <person name="Russ C."/>
            <person name="Cuomo C."/>
            <person name="Young S.K."/>
            <person name="Zeng Q."/>
            <person name="Gargeya S."/>
            <person name="Alvarado L."/>
            <person name="Berlin A."/>
            <person name="Chapman S.B."/>
            <person name="Chen Z."/>
            <person name="Freedman E."/>
            <person name="Gellesch M."/>
            <person name="Goldberg J."/>
            <person name="Griggs A."/>
            <person name="Gujja S."/>
            <person name="Heilman E."/>
            <person name="Heiman D."/>
            <person name="Howarth C."/>
            <person name="Mehta T."/>
            <person name="Neiman D."/>
            <person name="Pearson M."/>
            <person name="Roberts A."/>
            <person name="Saif S."/>
            <person name="Shea T."/>
            <person name="Shenoy N."/>
            <person name="Sisk P."/>
            <person name="Stolte C."/>
            <person name="Sykes S."/>
            <person name="White J."/>
            <person name="Yandava C."/>
            <person name="Burger G."/>
            <person name="Gray M.W."/>
            <person name="Holland P.W.H."/>
            <person name="King N."/>
            <person name="Lang F.B.F."/>
            <person name="Roger A.J."/>
            <person name="Ruiz-Trillo I."/>
            <person name="Haas B."/>
            <person name="Nusbaum C."/>
            <person name="Birren B."/>
        </authorList>
    </citation>
    <scope>NUCLEOTIDE SEQUENCE [LARGE SCALE GENOMIC DNA]</scope>
    <source>
        <strain evidence="17 18">JP610</strain>
    </source>
</reference>
<evidence type="ECO:0000256" key="1">
    <source>
        <dbReference type="ARBA" id="ARBA00004173"/>
    </source>
</evidence>
<dbReference type="EMBL" id="KQ243383">
    <property type="protein sequence ID" value="KNC75865.1"/>
    <property type="molecule type" value="Genomic_DNA"/>
</dbReference>
<evidence type="ECO:0000256" key="2">
    <source>
        <dbReference type="ARBA" id="ARBA00004202"/>
    </source>
</evidence>
<dbReference type="eggNOG" id="KOG3051">
    <property type="taxonomic scope" value="Eukaryota"/>
</dbReference>
<evidence type="ECO:0000256" key="4">
    <source>
        <dbReference type="ARBA" id="ARBA00007663"/>
    </source>
</evidence>
<comment type="function">
    <text evidence="14">Cytoplasmic and mitochondrial threonylcarbamoyl-AMP synthase required for the formation of a threonylcarbamoyl group on adenosine at position 37 (t(6)A37) in tRNAs that read codons beginning with adenine. Catalyzes the conversion of L-threonine, HCO(3)(-)/CO(2) and ATP to give threonylcarbamoyl-AMP (TC-AMP) as the acyladenylate intermediate, with the release of diphosphate. Participates in t(6)A37 formation in cytoplasmic and mitochondrial tRNAs. May regulate the activity of some transporters.</text>
</comment>
<sequence>MSATVKENIPAPVAKADNVLSLRSASGGLDTDLTAAAVRQCTQSLTDDKVIAVPTDTIYGLATRAQSSLAVKKLYDIKGRNFFKPIAICVASVLDVQKYGDVSELPPGLLEKLLPGPVTVILRRTTTLNPDLNPYTNVVGIRVPDNDFVLQLMKSCDSEFGPLALTSANMAGEESAVCVTDFEKLWPKISSVVDGGKVGVAKTGSTIVDLSVRGRYRIVRDGSALQETTQTLEAHALTQIDGAESKLNAARAYEVALLDIEGTTTPITFVHDVLFPYAKDNVERLSSIVLLSTCLPVVCDELHGDTAIGPRKPREMSDNATAYNPTCLGAGAHTPVFTGTNTQANVIMPVHKRTSTTYLKANWTTADCQDVVQQLRVLATTDAESGIEGAVTIPPTPTDTTDEKNAELSEAETSCIECVVKSVRWLMSADRKVGPLKLLQGRIWTDAYATGEIKGAVYDDVVPVLAEWKANGVDAYIYSSGSIAAQKLLFQYSEKGDILPYF</sequence>